<dbReference type="InterPro" id="IPR011990">
    <property type="entry name" value="TPR-like_helical_dom_sf"/>
</dbReference>
<evidence type="ECO:0000256" key="1">
    <source>
        <dbReference type="ARBA" id="ARBA00005820"/>
    </source>
</evidence>
<dbReference type="PANTHER" id="PTHR35807:SF1">
    <property type="entry name" value="TRANSCRIPTIONAL REGULATOR REDD"/>
    <property type="match status" value="1"/>
</dbReference>
<dbReference type="Proteomes" id="UP000612899">
    <property type="component" value="Unassembled WGS sequence"/>
</dbReference>
<dbReference type="InterPro" id="IPR001867">
    <property type="entry name" value="OmpR/PhoB-type_DNA-bd"/>
</dbReference>
<keyword evidence="3 5" id="KW-0238">DNA-binding</keyword>
<dbReference type="GO" id="GO:0006355">
    <property type="term" value="P:regulation of DNA-templated transcription"/>
    <property type="evidence" value="ECO:0007669"/>
    <property type="project" value="InterPro"/>
</dbReference>
<proteinExistence type="inferred from homology"/>
<evidence type="ECO:0000259" key="6">
    <source>
        <dbReference type="PROSITE" id="PS51755"/>
    </source>
</evidence>
<dbReference type="InterPro" id="IPR036388">
    <property type="entry name" value="WH-like_DNA-bd_sf"/>
</dbReference>
<dbReference type="GO" id="GO:0000160">
    <property type="term" value="P:phosphorelay signal transduction system"/>
    <property type="evidence" value="ECO:0007669"/>
    <property type="project" value="InterPro"/>
</dbReference>
<evidence type="ECO:0000313" key="7">
    <source>
        <dbReference type="EMBL" id="GIH07580.1"/>
    </source>
</evidence>
<dbReference type="Pfam" id="PF03704">
    <property type="entry name" value="BTAD"/>
    <property type="match status" value="1"/>
</dbReference>
<dbReference type="InterPro" id="IPR005158">
    <property type="entry name" value="BTAD"/>
</dbReference>
<accession>A0A8J3QDE4</accession>
<dbReference type="SUPFAM" id="SSF46894">
    <property type="entry name" value="C-terminal effector domain of the bipartite response regulators"/>
    <property type="match status" value="1"/>
</dbReference>
<feature type="DNA-binding region" description="OmpR/PhoB-type" evidence="5">
    <location>
        <begin position="1"/>
        <end position="100"/>
    </location>
</feature>
<evidence type="ECO:0000256" key="5">
    <source>
        <dbReference type="PROSITE-ProRule" id="PRU01091"/>
    </source>
</evidence>
<evidence type="ECO:0000313" key="8">
    <source>
        <dbReference type="Proteomes" id="UP000612899"/>
    </source>
</evidence>
<dbReference type="SMART" id="SM00862">
    <property type="entry name" value="Trans_reg_C"/>
    <property type="match status" value="1"/>
</dbReference>
<dbReference type="PROSITE" id="PS51755">
    <property type="entry name" value="OMPR_PHOB"/>
    <property type="match status" value="1"/>
</dbReference>
<dbReference type="Gene3D" id="1.25.40.10">
    <property type="entry name" value="Tetratricopeptide repeat domain"/>
    <property type="match status" value="1"/>
</dbReference>
<organism evidence="7 8">
    <name type="scientific">Rhizocola hellebori</name>
    <dbReference type="NCBI Taxonomy" id="1392758"/>
    <lineage>
        <taxon>Bacteria</taxon>
        <taxon>Bacillati</taxon>
        <taxon>Actinomycetota</taxon>
        <taxon>Actinomycetes</taxon>
        <taxon>Micromonosporales</taxon>
        <taxon>Micromonosporaceae</taxon>
        <taxon>Rhizocola</taxon>
    </lineage>
</organism>
<dbReference type="EMBL" id="BONY01000038">
    <property type="protein sequence ID" value="GIH07580.1"/>
    <property type="molecule type" value="Genomic_DNA"/>
</dbReference>
<comment type="caution">
    <text evidence="7">The sequence shown here is derived from an EMBL/GenBank/DDBJ whole genome shotgun (WGS) entry which is preliminary data.</text>
</comment>
<keyword evidence="8" id="KW-1185">Reference proteome</keyword>
<keyword evidence="2" id="KW-0805">Transcription regulation</keyword>
<feature type="domain" description="OmpR/PhoB-type" evidence="6">
    <location>
        <begin position="1"/>
        <end position="100"/>
    </location>
</feature>
<dbReference type="AlphaFoldDB" id="A0A8J3QDE4"/>
<keyword evidence="4" id="KW-0804">Transcription</keyword>
<sequence length="271" mass="30079">MDIKVLGPLEAYQNGRTIAPSAAKPRQILALLALQVGQVVTVPALIEELWGMNPPRSALTTLQTYIMQLRRRIEAALSTTSAGGAKEVLVTRYGGYMLDLTPEDVDVQRYERLAVAGTRALEQGDNEAGSRLLRAALEIWRGQALVDVQIGLRLGIEVTRLEESRLAVLESRIEADLRLGRHNTLLSELAVLAARYPIHENLCAQYMIALYRSGRQWRALEIFKSLRQTLVDELGVEPSARLQHLQRAILNSDPSLDESMFLTQAGLAFTP</sequence>
<comment type="similarity">
    <text evidence="1">Belongs to the AfsR/DnrI/RedD regulatory family.</text>
</comment>
<evidence type="ECO:0000256" key="4">
    <source>
        <dbReference type="ARBA" id="ARBA00023163"/>
    </source>
</evidence>
<dbReference type="Gene3D" id="1.10.10.10">
    <property type="entry name" value="Winged helix-like DNA-binding domain superfamily/Winged helix DNA-binding domain"/>
    <property type="match status" value="1"/>
</dbReference>
<dbReference type="InterPro" id="IPR051677">
    <property type="entry name" value="AfsR-DnrI-RedD_regulator"/>
</dbReference>
<dbReference type="SMART" id="SM01043">
    <property type="entry name" value="BTAD"/>
    <property type="match status" value="1"/>
</dbReference>
<gene>
    <name evidence="7" type="ORF">Rhe02_56470</name>
</gene>
<dbReference type="SUPFAM" id="SSF48452">
    <property type="entry name" value="TPR-like"/>
    <property type="match status" value="1"/>
</dbReference>
<reference evidence="7" key="1">
    <citation type="submission" date="2021-01" db="EMBL/GenBank/DDBJ databases">
        <title>Whole genome shotgun sequence of Rhizocola hellebori NBRC 109834.</title>
        <authorList>
            <person name="Komaki H."/>
            <person name="Tamura T."/>
        </authorList>
    </citation>
    <scope>NUCLEOTIDE SEQUENCE</scope>
    <source>
        <strain evidence="7">NBRC 109834</strain>
    </source>
</reference>
<protein>
    <recommendedName>
        <fullName evidence="6">OmpR/PhoB-type domain-containing protein</fullName>
    </recommendedName>
</protein>
<evidence type="ECO:0000256" key="2">
    <source>
        <dbReference type="ARBA" id="ARBA00023015"/>
    </source>
</evidence>
<dbReference type="Pfam" id="PF00486">
    <property type="entry name" value="Trans_reg_C"/>
    <property type="match status" value="1"/>
</dbReference>
<dbReference type="PANTHER" id="PTHR35807">
    <property type="entry name" value="TRANSCRIPTIONAL REGULATOR REDD-RELATED"/>
    <property type="match status" value="1"/>
</dbReference>
<evidence type="ECO:0000256" key="3">
    <source>
        <dbReference type="ARBA" id="ARBA00023125"/>
    </source>
</evidence>
<name>A0A8J3QDE4_9ACTN</name>
<dbReference type="RefSeq" id="WP_239124086.1">
    <property type="nucleotide sequence ID" value="NZ_BONY01000038.1"/>
</dbReference>
<dbReference type="InterPro" id="IPR016032">
    <property type="entry name" value="Sig_transdc_resp-reg_C-effctor"/>
</dbReference>
<dbReference type="CDD" id="cd15831">
    <property type="entry name" value="BTAD"/>
    <property type="match status" value="1"/>
</dbReference>
<dbReference type="GO" id="GO:0003677">
    <property type="term" value="F:DNA binding"/>
    <property type="evidence" value="ECO:0007669"/>
    <property type="project" value="UniProtKB-UniRule"/>
</dbReference>